<dbReference type="GO" id="GO:0045259">
    <property type="term" value="C:proton-transporting ATP synthase complex"/>
    <property type="evidence" value="ECO:0007669"/>
    <property type="project" value="InterPro"/>
</dbReference>
<dbReference type="InterPro" id="IPR036204">
    <property type="entry name" value="ATP_synth_f6_sf_mt"/>
</dbReference>
<feature type="non-terminal residue" evidence="5">
    <location>
        <position position="206"/>
    </location>
</feature>
<sequence length="206" mass="23300">MSTLIAGNISLKNGKSFSGKSRQDPPRSECRVSKARQFRARRFDSTSQPKDFIQELFLEKIREYAKLKKENGDKIFDPVPELEAERQKAYEILAKSFFKTSEPPNPTTFPNLEFKEQQLESVDLEELPNKTGHENIKVFATHGGLLSITEAIYFAIPIVGFPVFADQPSNMRKAKSRGYGTFLDVKGNLSESDIIEAVNEVLHNQS</sequence>
<feature type="region of interest" description="Disordered" evidence="4">
    <location>
        <begin position="1"/>
        <end position="35"/>
    </location>
</feature>
<dbReference type="OrthoDB" id="8902296at2759"/>
<comment type="similarity">
    <text evidence="1">Belongs to the UDP-glycosyltransferase family.</text>
</comment>
<dbReference type="Pfam" id="PF05511">
    <property type="entry name" value="ATP-synt_F6"/>
    <property type="match status" value="1"/>
</dbReference>
<feature type="compositionally biased region" description="Basic and acidic residues" evidence="4">
    <location>
        <begin position="21"/>
        <end position="32"/>
    </location>
</feature>
<dbReference type="PANTHER" id="PTHR48043:SF159">
    <property type="entry name" value="EG:EG0003.4 PROTEIN-RELATED"/>
    <property type="match status" value="1"/>
</dbReference>
<organism evidence="5 6">
    <name type="scientific">Nesidiocoris tenuis</name>
    <dbReference type="NCBI Taxonomy" id="355587"/>
    <lineage>
        <taxon>Eukaryota</taxon>
        <taxon>Metazoa</taxon>
        <taxon>Ecdysozoa</taxon>
        <taxon>Arthropoda</taxon>
        <taxon>Hexapoda</taxon>
        <taxon>Insecta</taxon>
        <taxon>Pterygota</taxon>
        <taxon>Neoptera</taxon>
        <taxon>Paraneoptera</taxon>
        <taxon>Hemiptera</taxon>
        <taxon>Heteroptera</taxon>
        <taxon>Panheteroptera</taxon>
        <taxon>Cimicomorpha</taxon>
        <taxon>Miridae</taxon>
        <taxon>Dicyphina</taxon>
        <taxon>Nesidiocoris</taxon>
    </lineage>
</organism>
<dbReference type="GO" id="GO:0008194">
    <property type="term" value="F:UDP-glycosyltransferase activity"/>
    <property type="evidence" value="ECO:0007669"/>
    <property type="project" value="InterPro"/>
</dbReference>
<name>A0A6H5HR98_9HEMI</name>
<evidence type="ECO:0000313" key="6">
    <source>
        <dbReference type="Proteomes" id="UP000479000"/>
    </source>
</evidence>
<dbReference type="Gene3D" id="1.10.246.110">
    <property type="entry name" value="Mitochondrial ATP synthase-coupling factor 6"/>
    <property type="match status" value="1"/>
</dbReference>
<dbReference type="GO" id="GO:0015078">
    <property type="term" value="F:proton transmembrane transporter activity"/>
    <property type="evidence" value="ECO:0007669"/>
    <property type="project" value="InterPro"/>
</dbReference>
<keyword evidence="3" id="KW-0808">Transferase</keyword>
<evidence type="ECO:0000256" key="4">
    <source>
        <dbReference type="SAM" id="MobiDB-lite"/>
    </source>
</evidence>
<gene>
    <name evidence="5" type="ORF">NTEN_LOCUS23288</name>
</gene>
<keyword evidence="6" id="KW-1185">Reference proteome</keyword>
<protein>
    <submittedName>
        <fullName evidence="5">Uncharacterized protein</fullName>
    </submittedName>
</protein>
<dbReference type="AlphaFoldDB" id="A0A6H5HR98"/>
<dbReference type="SUPFAM" id="SSF53756">
    <property type="entry name" value="UDP-Glycosyltransferase/glycogen phosphorylase"/>
    <property type="match status" value="1"/>
</dbReference>
<dbReference type="EMBL" id="CADCXU010034104">
    <property type="protein sequence ID" value="CAB0019576.1"/>
    <property type="molecule type" value="Genomic_DNA"/>
</dbReference>
<evidence type="ECO:0000313" key="5">
    <source>
        <dbReference type="EMBL" id="CAB0019576.1"/>
    </source>
</evidence>
<evidence type="ECO:0000256" key="2">
    <source>
        <dbReference type="ARBA" id="ARBA00022676"/>
    </source>
</evidence>
<dbReference type="SUPFAM" id="SSF111357">
    <property type="entry name" value="Mitochondrial ATP synthase coupling factor 6"/>
    <property type="match status" value="1"/>
</dbReference>
<feature type="compositionally biased region" description="Polar residues" evidence="4">
    <location>
        <begin position="1"/>
        <end position="20"/>
    </location>
</feature>
<proteinExistence type="inferred from homology"/>
<dbReference type="InterPro" id="IPR002213">
    <property type="entry name" value="UDP_glucos_trans"/>
</dbReference>
<evidence type="ECO:0000256" key="3">
    <source>
        <dbReference type="ARBA" id="ARBA00022679"/>
    </source>
</evidence>
<dbReference type="InterPro" id="IPR050271">
    <property type="entry name" value="UDP-glycosyltransferase"/>
</dbReference>
<keyword evidence="2" id="KW-0328">Glycosyltransferase</keyword>
<dbReference type="GO" id="GO:0015986">
    <property type="term" value="P:proton motive force-driven ATP synthesis"/>
    <property type="evidence" value="ECO:0007669"/>
    <property type="project" value="InterPro"/>
</dbReference>
<accession>A0A6H5HR98</accession>
<dbReference type="Gene3D" id="3.40.50.2000">
    <property type="entry name" value="Glycogen Phosphorylase B"/>
    <property type="match status" value="1"/>
</dbReference>
<dbReference type="Proteomes" id="UP000479000">
    <property type="component" value="Unassembled WGS sequence"/>
</dbReference>
<reference evidence="5 6" key="1">
    <citation type="submission" date="2020-02" db="EMBL/GenBank/DDBJ databases">
        <authorList>
            <person name="Ferguson B K."/>
        </authorList>
    </citation>
    <scope>NUCLEOTIDE SEQUENCE [LARGE SCALE GENOMIC DNA]</scope>
</reference>
<dbReference type="Pfam" id="PF00201">
    <property type="entry name" value="UDPGT"/>
    <property type="match status" value="1"/>
</dbReference>
<evidence type="ECO:0000256" key="1">
    <source>
        <dbReference type="ARBA" id="ARBA00009995"/>
    </source>
</evidence>
<dbReference type="PANTHER" id="PTHR48043">
    <property type="entry name" value="EG:EG0003.4 PROTEIN-RELATED"/>
    <property type="match status" value="1"/>
</dbReference>
<dbReference type="InterPro" id="IPR008387">
    <property type="entry name" value="ATP_synth_f6_mt"/>
</dbReference>